<reference evidence="2" key="2">
    <citation type="submission" date="2015-01" db="EMBL/GenBank/DDBJ databases">
        <title>Evolutionary Origins and Diversification of the Mycorrhizal Mutualists.</title>
        <authorList>
            <consortium name="DOE Joint Genome Institute"/>
            <consortium name="Mycorrhizal Genomics Consortium"/>
            <person name="Kohler A."/>
            <person name="Kuo A."/>
            <person name="Nagy L.G."/>
            <person name="Floudas D."/>
            <person name="Copeland A."/>
            <person name="Barry K.W."/>
            <person name="Cichocki N."/>
            <person name="Veneault-Fourrey C."/>
            <person name="LaButti K."/>
            <person name="Lindquist E.A."/>
            <person name="Lipzen A."/>
            <person name="Lundell T."/>
            <person name="Morin E."/>
            <person name="Murat C."/>
            <person name="Riley R."/>
            <person name="Ohm R."/>
            <person name="Sun H."/>
            <person name="Tunlid A."/>
            <person name="Henrissat B."/>
            <person name="Grigoriev I.V."/>
            <person name="Hibbett D.S."/>
            <person name="Martin F."/>
        </authorList>
    </citation>
    <scope>NUCLEOTIDE SEQUENCE [LARGE SCALE GENOMIC DNA]</scope>
    <source>
        <strain evidence="2">Ve08.2h10</strain>
    </source>
</reference>
<dbReference type="EMBL" id="KN825247">
    <property type="protein sequence ID" value="KIK92747.1"/>
    <property type="molecule type" value="Genomic_DNA"/>
</dbReference>
<organism evidence="1 2">
    <name type="scientific">Paxillus rubicundulus Ve08.2h10</name>
    <dbReference type="NCBI Taxonomy" id="930991"/>
    <lineage>
        <taxon>Eukaryota</taxon>
        <taxon>Fungi</taxon>
        <taxon>Dikarya</taxon>
        <taxon>Basidiomycota</taxon>
        <taxon>Agaricomycotina</taxon>
        <taxon>Agaricomycetes</taxon>
        <taxon>Agaricomycetidae</taxon>
        <taxon>Boletales</taxon>
        <taxon>Paxilineae</taxon>
        <taxon>Paxillaceae</taxon>
        <taxon>Paxillus</taxon>
    </lineage>
</organism>
<gene>
    <name evidence="1" type="ORF">PAXRUDRAFT_146630</name>
</gene>
<dbReference type="HOGENOM" id="CLU_162165_0_0_1"/>
<proteinExistence type="predicted"/>
<keyword evidence="2" id="KW-1185">Reference proteome</keyword>
<dbReference type="InParanoid" id="A0A0D0D766"/>
<reference evidence="1 2" key="1">
    <citation type="submission" date="2014-04" db="EMBL/GenBank/DDBJ databases">
        <authorList>
            <consortium name="DOE Joint Genome Institute"/>
            <person name="Kuo A."/>
            <person name="Kohler A."/>
            <person name="Jargeat P."/>
            <person name="Nagy L.G."/>
            <person name="Floudas D."/>
            <person name="Copeland A."/>
            <person name="Barry K.W."/>
            <person name="Cichocki N."/>
            <person name="Veneault-Fourrey C."/>
            <person name="LaButti K."/>
            <person name="Lindquist E.A."/>
            <person name="Lipzen A."/>
            <person name="Lundell T."/>
            <person name="Morin E."/>
            <person name="Murat C."/>
            <person name="Sun H."/>
            <person name="Tunlid A."/>
            <person name="Henrissat B."/>
            <person name="Grigoriev I.V."/>
            <person name="Hibbett D.S."/>
            <person name="Martin F."/>
            <person name="Nordberg H.P."/>
            <person name="Cantor M.N."/>
            <person name="Hua S.X."/>
        </authorList>
    </citation>
    <scope>NUCLEOTIDE SEQUENCE [LARGE SCALE GENOMIC DNA]</scope>
    <source>
        <strain evidence="1 2">Ve08.2h10</strain>
    </source>
</reference>
<dbReference type="Proteomes" id="UP000054538">
    <property type="component" value="Unassembled WGS sequence"/>
</dbReference>
<name>A0A0D0D766_9AGAM</name>
<sequence>MSANIPTFLHNWDPMLADNFQGKWWDNNAEHDGNQAEWSEQPFFSQLQQIDEREELLKRLEDRMQELELDKEINHCWGRAMEIHKLLRFPGIALQPWDAPKSIYVVPQKCFQVFVCITNISCYIYI</sequence>
<evidence type="ECO:0000313" key="1">
    <source>
        <dbReference type="EMBL" id="KIK92747.1"/>
    </source>
</evidence>
<accession>A0A0D0D766</accession>
<protein>
    <submittedName>
        <fullName evidence="1">Uncharacterized protein</fullName>
    </submittedName>
</protein>
<evidence type="ECO:0000313" key="2">
    <source>
        <dbReference type="Proteomes" id="UP000054538"/>
    </source>
</evidence>
<dbReference type="AlphaFoldDB" id="A0A0D0D766"/>